<feature type="compositionally biased region" description="Low complexity" evidence="2">
    <location>
        <begin position="162"/>
        <end position="179"/>
    </location>
</feature>
<proteinExistence type="predicted"/>
<gene>
    <name evidence="4" type="ORF">FWK35_00030568</name>
</gene>
<keyword evidence="5" id="KW-1185">Reference proteome</keyword>
<dbReference type="AlphaFoldDB" id="A0A6G0YLE9"/>
<feature type="non-terminal residue" evidence="4">
    <location>
        <position position="1"/>
    </location>
</feature>
<dbReference type="GO" id="GO:0005634">
    <property type="term" value="C:nucleus"/>
    <property type="evidence" value="ECO:0007669"/>
    <property type="project" value="UniProtKB-SubCell"/>
</dbReference>
<organism evidence="4 5">
    <name type="scientific">Aphis craccivora</name>
    <name type="common">Cowpea aphid</name>
    <dbReference type="NCBI Taxonomy" id="307492"/>
    <lineage>
        <taxon>Eukaryota</taxon>
        <taxon>Metazoa</taxon>
        <taxon>Ecdysozoa</taxon>
        <taxon>Arthropoda</taxon>
        <taxon>Hexapoda</taxon>
        <taxon>Insecta</taxon>
        <taxon>Pterygota</taxon>
        <taxon>Neoptera</taxon>
        <taxon>Paraneoptera</taxon>
        <taxon>Hemiptera</taxon>
        <taxon>Sternorrhyncha</taxon>
        <taxon>Aphidomorpha</taxon>
        <taxon>Aphidoidea</taxon>
        <taxon>Aphididae</taxon>
        <taxon>Aphidini</taxon>
        <taxon>Aphis</taxon>
        <taxon>Aphis</taxon>
    </lineage>
</organism>
<sequence length="236" mass="24999">ITKLKIDSNPFAKGFRDSSRLTEFERETMESMLSEHHMLRTPLLDPGGGLSQLTAEERAVLAARSQLFLRAAAAAAAVSGPYGPLCGIYNAAAAAGGQHLWNQWASMQGPAGLYQQLAAAGGGGPNAMAAAAAAAAAAAHQQQQQQHHHHQQQQQQHHHHQQQQQQQHHQNLYQQHQAAAAAAANGFRFSPYLVTPPQLSSVPAAIRSPSPSSPDTACSPDRSPHGGGGGHRTTPH</sequence>
<dbReference type="GO" id="GO:0003700">
    <property type="term" value="F:DNA-binding transcription factor activity"/>
    <property type="evidence" value="ECO:0007669"/>
    <property type="project" value="InterPro"/>
</dbReference>
<feature type="compositionally biased region" description="Basic residues" evidence="2">
    <location>
        <begin position="146"/>
        <end position="161"/>
    </location>
</feature>
<feature type="domain" description="T-box" evidence="3">
    <location>
        <begin position="1"/>
        <end position="17"/>
    </location>
</feature>
<feature type="compositionally biased region" description="Low complexity" evidence="2">
    <location>
        <begin position="201"/>
        <end position="214"/>
    </location>
</feature>
<comment type="caution">
    <text evidence="1">Lacks conserved residue(s) required for the propagation of feature annotation.</text>
</comment>
<evidence type="ECO:0000256" key="2">
    <source>
        <dbReference type="SAM" id="MobiDB-lite"/>
    </source>
</evidence>
<dbReference type="Proteomes" id="UP000478052">
    <property type="component" value="Unassembled WGS sequence"/>
</dbReference>
<feature type="region of interest" description="Disordered" evidence="2">
    <location>
        <begin position="136"/>
        <end position="179"/>
    </location>
</feature>
<dbReference type="OrthoDB" id="7442607at2759"/>
<accession>A0A6G0YLE9</accession>
<name>A0A6G0YLE9_APHCR</name>
<comment type="subcellular location">
    <subcellularLocation>
        <location evidence="1">Nucleus</location>
    </subcellularLocation>
</comment>
<feature type="compositionally biased region" description="Low complexity" evidence="2">
    <location>
        <begin position="136"/>
        <end position="145"/>
    </location>
</feature>
<keyword evidence="1" id="KW-0539">Nucleus</keyword>
<dbReference type="GO" id="GO:0045893">
    <property type="term" value="P:positive regulation of DNA-templated transcription"/>
    <property type="evidence" value="ECO:0007669"/>
    <property type="project" value="InterPro"/>
</dbReference>
<protein>
    <submittedName>
        <fullName evidence="4">T-box transcription factor TBX20-like</fullName>
    </submittedName>
</protein>
<keyword evidence="1" id="KW-0238">DNA-binding</keyword>
<evidence type="ECO:0000313" key="5">
    <source>
        <dbReference type="Proteomes" id="UP000478052"/>
    </source>
</evidence>
<evidence type="ECO:0000259" key="3">
    <source>
        <dbReference type="PROSITE" id="PS50252"/>
    </source>
</evidence>
<feature type="compositionally biased region" description="Gly residues" evidence="2">
    <location>
        <begin position="225"/>
        <end position="236"/>
    </location>
</feature>
<dbReference type="Gene3D" id="2.60.40.820">
    <property type="entry name" value="Transcription factor, T-box"/>
    <property type="match status" value="1"/>
</dbReference>
<dbReference type="InterPro" id="IPR046360">
    <property type="entry name" value="T-box_DNA-bd"/>
</dbReference>
<comment type="caution">
    <text evidence="4">The sequence shown here is derived from an EMBL/GenBank/DDBJ whole genome shotgun (WGS) entry which is preliminary data.</text>
</comment>
<dbReference type="GO" id="GO:0003677">
    <property type="term" value="F:DNA binding"/>
    <property type="evidence" value="ECO:0007669"/>
    <property type="project" value="UniProtKB-UniRule"/>
</dbReference>
<feature type="region of interest" description="Disordered" evidence="2">
    <location>
        <begin position="201"/>
        <end position="236"/>
    </location>
</feature>
<evidence type="ECO:0000256" key="1">
    <source>
        <dbReference type="PROSITE-ProRule" id="PRU00201"/>
    </source>
</evidence>
<evidence type="ECO:0000313" key="4">
    <source>
        <dbReference type="EMBL" id="KAF0758130.1"/>
    </source>
</evidence>
<dbReference type="PROSITE" id="PS50252">
    <property type="entry name" value="TBOX_3"/>
    <property type="match status" value="1"/>
</dbReference>
<dbReference type="EMBL" id="VUJU01003374">
    <property type="protein sequence ID" value="KAF0758130.1"/>
    <property type="molecule type" value="Genomic_DNA"/>
</dbReference>
<reference evidence="4 5" key="1">
    <citation type="submission" date="2019-08" db="EMBL/GenBank/DDBJ databases">
        <title>Whole genome of Aphis craccivora.</title>
        <authorList>
            <person name="Voronova N.V."/>
            <person name="Shulinski R.S."/>
            <person name="Bandarenka Y.V."/>
            <person name="Zhorov D.G."/>
            <person name="Warner D."/>
        </authorList>
    </citation>
    <scope>NUCLEOTIDE SEQUENCE [LARGE SCALE GENOMIC DNA]</scope>
    <source>
        <strain evidence="4">180601</strain>
        <tissue evidence="4">Whole Body</tissue>
    </source>
</reference>
<dbReference type="InterPro" id="IPR036960">
    <property type="entry name" value="T-box_sf"/>
</dbReference>